<name>A0ABR3PWH4_9TREE</name>
<dbReference type="GO" id="GO:0061630">
    <property type="term" value="F:ubiquitin protein ligase activity"/>
    <property type="evidence" value="ECO:0007669"/>
    <property type="project" value="UniProtKB-EC"/>
</dbReference>
<evidence type="ECO:0000256" key="1">
    <source>
        <dbReference type="PROSITE-ProRule" id="PRU00175"/>
    </source>
</evidence>
<dbReference type="InterPro" id="IPR039780">
    <property type="entry name" value="Mot2"/>
</dbReference>
<dbReference type="CDD" id="cd16618">
    <property type="entry name" value="mRING-HC-C4C4_CNOT4"/>
    <property type="match status" value="1"/>
</dbReference>
<feature type="compositionally biased region" description="Low complexity" evidence="2">
    <location>
        <begin position="410"/>
        <end position="447"/>
    </location>
</feature>
<feature type="compositionally biased region" description="Low complexity" evidence="2">
    <location>
        <begin position="483"/>
        <end position="511"/>
    </location>
</feature>
<dbReference type="GeneID" id="95987275"/>
<feature type="compositionally biased region" description="Pro residues" evidence="2">
    <location>
        <begin position="383"/>
        <end position="393"/>
    </location>
</feature>
<dbReference type="InterPro" id="IPR001841">
    <property type="entry name" value="Znf_RING"/>
</dbReference>
<feature type="compositionally biased region" description="Low complexity" evidence="2">
    <location>
        <begin position="348"/>
        <end position="366"/>
    </location>
</feature>
<proteinExistence type="predicted"/>
<dbReference type="SUPFAM" id="SSF57850">
    <property type="entry name" value="RING/U-box"/>
    <property type="match status" value="1"/>
</dbReference>
<evidence type="ECO:0000313" key="4">
    <source>
        <dbReference type="EMBL" id="KAL1406823.1"/>
    </source>
</evidence>
<feature type="region of interest" description="Disordered" evidence="2">
    <location>
        <begin position="610"/>
        <end position="676"/>
    </location>
</feature>
<feature type="region of interest" description="Disordered" evidence="2">
    <location>
        <begin position="752"/>
        <end position="796"/>
    </location>
</feature>
<dbReference type="InterPro" id="IPR013083">
    <property type="entry name" value="Znf_RING/FYVE/PHD"/>
</dbReference>
<gene>
    <name evidence="4" type="primary">NOT4</name>
    <name evidence="4" type="ORF">Q8F55_006232</name>
</gene>
<keyword evidence="1" id="KW-0863">Zinc-finger</keyword>
<evidence type="ECO:0000256" key="2">
    <source>
        <dbReference type="SAM" id="MobiDB-lite"/>
    </source>
</evidence>
<dbReference type="InterPro" id="IPR012677">
    <property type="entry name" value="Nucleotide-bd_a/b_plait_sf"/>
</dbReference>
<keyword evidence="1" id="KW-0862">Zinc</keyword>
<feature type="domain" description="RING-type" evidence="3">
    <location>
        <begin position="64"/>
        <end position="106"/>
    </location>
</feature>
<dbReference type="Proteomes" id="UP001565368">
    <property type="component" value="Unassembled WGS sequence"/>
</dbReference>
<feature type="compositionally biased region" description="Polar residues" evidence="2">
    <location>
        <begin position="319"/>
        <end position="330"/>
    </location>
</feature>
<dbReference type="PANTHER" id="PTHR12603:SF0">
    <property type="entry name" value="CCR4-NOT TRANSCRIPTION COMPLEX SUBUNIT 4"/>
    <property type="match status" value="1"/>
</dbReference>
<keyword evidence="4" id="KW-0012">Acyltransferase</keyword>
<keyword evidence="5" id="KW-1185">Reference proteome</keyword>
<dbReference type="EC" id="2.3.2.27" evidence="4"/>
<comment type="caution">
    <text evidence="4">The sequence shown here is derived from an EMBL/GenBank/DDBJ whole genome shotgun (WGS) entry which is preliminary data.</text>
</comment>
<keyword evidence="4" id="KW-0808">Transferase</keyword>
<organism evidence="4 5">
    <name type="scientific">Vanrija albida</name>
    <dbReference type="NCBI Taxonomy" id="181172"/>
    <lineage>
        <taxon>Eukaryota</taxon>
        <taxon>Fungi</taxon>
        <taxon>Dikarya</taxon>
        <taxon>Basidiomycota</taxon>
        <taxon>Agaricomycotina</taxon>
        <taxon>Tremellomycetes</taxon>
        <taxon>Trichosporonales</taxon>
        <taxon>Trichosporonaceae</taxon>
        <taxon>Vanrija</taxon>
    </lineage>
</organism>
<evidence type="ECO:0000313" key="5">
    <source>
        <dbReference type="Proteomes" id="UP001565368"/>
    </source>
</evidence>
<dbReference type="Gene3D" id="3.30.40.10">
    <property type="entry name" value="Zinc/RING finger domain, C3HC4 (zinc finger)"/>
    <property type="match status" value="1"/>
</dbReference>
<evidence type="ECO:0000259" key="3">
    <source>
        <dbReference type="PROSITE" id="PS50089"/>
    </source>
</evidence>
<keyword evidence="1" id="KW-0479">Metal-binding</keyword>
<dbReference type="PANTHER" id="PTHR12603">
    <property type="entry name" value="CCR4-NOT TRANSCRIPTION COMPLEX RELATED"/>
    <property type="match status" value="1"/>
</dbReference>
<dbReference type="RefSeq" id="XP_069206767.1">
    <property type="nucleotide sequence ID" value="XM_069354696.1"/>
</dbReference>
<dbReference type="InterPro" id="IPR039515">
    <property type="entry name" value="NOT4_mRING-HC-C4C4"/>
</dbReference>
<accession>A0ABR3PWH4</accession>
<feature type="region of interest" description="Disordered" evidence="2">
    <location>
        <begin position="1"/>
        <end position="44"/>
    </location>
</feature>
<dbReference type="EMBL" id="JBBXJM010000005">
    <property type="protein sequence ID" value="KAL1406823.1"/>
    <property type="molecule type" value="Genomic_DNA"/>
</dbReference>
<dbReference type="PROSITE" id="PS50089">
    <property type="entry name" value="ZF_RING_2"/>
    <property type="match status" value="1"/>
</dbReference>
<feature type="compositionally biased region" description="Gly residues" evidence="2">
    <location>
        <begin position="752"/>
        <end position="764"/>
    </location>
</feature>
<feature type="compositionally biased region" description="Pro residues" evidence="2">
    <location>
        <begin position="464"/>
        <end position="482"/>
    </location>
</feature>
<sequence>MPTVHPLPVNPTTGQQPLASLRSAFGGSGTPVASSSSGSGGVNRETLKQLQDVAWSDDEDDPDCMVCAEPLDLSDQNFKPCHCGLQICQFCYHKLLRDDPRCPGCRTKYDKSAVVYTPVDLDEVRRVKEKKAKRAKVTKQLESMGRRHFLDTRIVMKNSVYVVGMKIPGSGSPEEAVSILRSNEYFGQYGKVARLFLRDRVSLNSVSPGPLPDSPSTTTGIYIVYVRREDAARAISSLDGIPAPQGPPGQVLHASYGVSRYCDAFLRGAKCDNPQCPNLHEWGGEGDAFNQNDLKVALTRPAEYDARQKQLQLQPPPLTQKSAWPKPSSTDDVDSSALPRTANWGMKVPGRSSAASPVAPVGSSRPTKIASTLIPLGRGSSAFPPPAPSPAPSAPTKKERKEKALGMVRGRSGSSSQGTSASAASPKKKSFSAAQLLTPAKAAAPVSAPSPPASPAATPAVTSPAPPPGLSAPPGIAPPPGLAPVVAATAAPALAQEPEPAPEAGPSTYASPPAPAPEPLAAEYPIHSPYPDFDDVFLSPDGRDWGFEFSLGMDEADIQRKIDESHNLGGFEPSPFDPLYEELPKLGIPLVSLMAIPRYDRPGPHVYTGPFSPFAPSSPEETSSMPTSSDEPSGTASSSSADADPAPRTASRFEFARRGSLASARGQSPFRSRDEWGARVPSANGFAQPEDMARAAAAAAAAAHGYHPALAQLNSHVAAAQAAAASESWSAGGSGGNGGDYAQSPYRANGGGGGGFGPGGGFNGGYDSPQRENVHYSPVSAGPHVPPGYESYAMGGPQSPQVYGGMGGYVQQRRF</sequence>
<feature type="region of interest" description="Disordered" evidence="2">
    <location>
        <begin position="309"/>
        <end position="527"/>
    </location>
</feature>
<dbReference type="Pfam" id="PF14570">
    <property type="entry name" value="zf-RING_4"/>
    <property type="match status" value="1"/>
</dbReference>
<dbReference type="Gene3D" id="3.30.70.330">
    <property type="match status" value="1"/>
</dbReference>
<feature type="compositionally biased region" description="Low complexity" evidence="2">
    <location>
        <begin position="610"/>
        <end position="650"/>
    </location>
</feature>
<protein>
    <submittedName>
        <fullName evidence="4">Transcriptional repressor general negative regulator of transcription subunit 4</fullName>
        <ecNumber evidence="4">2.3.2.27</ecNumber>
    </submittedName>
</protein>
<reference evidence="4 5" key="1">
    <citation type="submission" date="2023-08" db="EMBL/GenBank/DDBJ databases">
        <title>Annotated Genome Sequence of Vanrija albida AlHP1.</title>
        <authorList>
            <person name="Herzog R."/>
        </authorList>
    </citation>
    <scope>NUCLEOTIDE SEQUENCE [LARGE SCALE GENOMIC DNA]</scope>
    <source>
        <strain evidence="4 5">AlHP1</strain>
    </source>
</reference>